<gene>
    <name evidence="4" type="ORF">D7193_06870</name>
</gene>
<dbReference type="RefSeq" id="WP_120778456.1">
    <property type="nucleotide sequence ID" value="NZ_JBHLUP010000009.1"/>
</dbReference>
<dbReference type="AlphaFoldDB" id="A0A3B0ACL4"/>
<evidence type="ECO:0000313" key="5">
    <source>
        <dbReference type="Proteomes" id="UP000279968"/>
    </source>
</evidence>
<keyword evidence="5" id="KW-1185">Reference proteome</keyword>
<dbReference type="SUPFAM" id="SSF52980">
    <property type="entry name" value="Restriction endonuclease-like"/>
    <property type="match status" value="1"/>
</dbReference>
<dbReference type="OrthoDB" id="3173471at2"/>
<organism evidence="4 5">
    <name type="scientific">Micromonospora costi</name>
    <dbReference type="NCBI Taxonomy" id="1530042"/>
    <lineage>
        <taxon>Bacteria</taxon>
        <taxon>Bacillati</taxon>
        <taxon>Actinomycetota</taxon>
        <taxon>Actinomycetes</taxon>
        <taxon>Micromonosporales</taxon>
        <taxon>Micromonosporaceae</taxon>
        <taxon>Micromonospora</taxon>
    </lineage>
</organism>
<dbReference type="InterPro" id="IPR007569">
    <property type="entry name" value="DUF559"/>
</dbReference>
<evidence type="ECO:0000259" key="3">
    <source>
        <dbReference type="Pfam" id="PF13338"/>
    </source>
</evidence>
<dbReference type="Proteomes" id="UP000279968">
    <property type="component" value="Unassembled WGS sequence"/>
</dbReference>
<evidence type="ECO:0000259" key="2">
    <source>
        <dbReference type="Pfam" id="PF04480"/>
    </source>
</evidence>
<feature type="domain" description="DUF559" evidence="2">
    <location>
        <begin position="229"/>
        <end position="293"/>
    </location>
</feature>
<reference evidence="4 5" key="1">
    <citation type="journal article" date="2015" name="Int. J. Syst. Evol. Microbiol.">
        <title>Micromonospora costi sp. nov., isolated from a leaf of Costus speciosus.</title>
        <authorList>
            <person name="Thawai C."/>
        </authorList>
    </citation>
    <scope>NUCLEOTIDE SEQUENCE [LARGE SCALE GENOMIC DNA]</scope>
    <source>
        <strain evidence="4 5">CS1-12</strain>
    </source>
</reference>
<feature type="domain" description="AbiEi antitoxin N-terminal" evidence="3">
    <location>
        <begin position="9"/>
        <end position="39"/>
    </location>
</feature>
<dbReference type="InterPro" id="IPR025159">
    <property type="entry name" value="AbiEi_N"/>
</dbReference>
<evidence type="ECO:0000313" key="4">
    <source>
        <dbReference type="EMBL" id="RKN58285.1"/>
    </source>
</evidence>
<dbReference type="Pfam" id="PF04480">
    <property type="entry name" value="DUF559"/>
    <property type="match status" value="1"/>
</dbReference>
<evidence type="ECO:0000256" key="1">
    <source>
        <dbReference type="SAM" id="MobiDB-lite"/>
    </source>
</evidence>
<accession>A0A3B0ACL4</accession>
<protein>
    <submittedName>
        <fullName evidence="4">DUF559 domain-containing protein</fullName>
    </submittedName>
</protein>
<dbReference type="Gene3D" id="3.40.960.10">
    <property type="entry name" value="VSR Endonuclease"/>
    <property type="match status" value="1"/>
</dbReference>
<comment type="caution">
    <text evidence="4">The sequence shown here is derived from an EMBL/GenBank/DDBJ whole genome shotgun (WGS) entry which is preliminary data.</text>
</comment>
<feature type="region of interest" description="Disordered" evidence="1">
    <location>
        <begin position="37"/>
        <end position="57"/>
    </location>
</feature>
<name>A0A3B0ACL4_9ACTN</name>
<feature type="compositionally biased region" description="Low complexity" evidence="1">
    <location>
        <begin position="39"/>
        <end position="54"/>
    </location>
</feature>
<sequence>MAWDPYLYSELLDSGLSREQLRRLVGAGELDRLSRGVYGRADGPASRGGAPAPGQQRASNRRLAALLRRLPQGAVIGFHTGARLHGFGAVESSAVHVIVPAGVVVPRVRGVVVHEAVLPVRDPVLLGGVPCAPAARCAVDLARALRRMDALPLLDLCLRAGACGPDELLAEVARHARLRGVCQARALIRIADPRAECRQESQLRLLLIDGGLPAPQPQVWVPDRNGIPLYRLDLGYRERRVGIEYDGRTHLDRDRLRRDRARMNWLAANGWQMRHFTDRDLYHRPTHIVTTVKTLLLAG</sequence>
<dbReference type="Pfam" id="PF13338">
    <property type="entry name" value="AbiEi_4"/>
    <property type="match status" value="1"/>
</dbReference>
<dbReference type="EMBL" id="RBAN01000001">
    <property type="protein sequence ID" value="RKN58285.1"/>
    <property type="molecule type" value="Genomic_DNA"/>
</dbReference>
<dbReference type="InterPro" id="IPR011335">
    <property type="entry name" value="Restrct_endonuc-II-like"/>
</dbReference>
<proteinExistence type="predicted"/>